<evidence type="ECO:0000313" key="2">
    <source>
        <dbReference type="Proteomes" id="UP000317371"/>
    </source>
</evidence>
<comment type="caution">
    <text evidence="1">The sequence shown here is derived from an EMBL/GenBank/DDBJ whole genome shotgun (WGS) entry which is preliminary data.</text>
</comment>
<keyword evidence="2" id="KW-1185">Reference proteome</keyword>
<proteinExistence type="predicted"/>
<protein>
    <submittedName>
        <fullName evidence="1">Uncharacterized protein</fullName>
    </submittedName>
</protein>
<evidence type="ECO:0000313" key="1">
    <source>
        <dbReference type="EMBL" id="TQE97162.1"/>
    </source>
</evidence>
<dbReference type="RefSeq" id="WP_141608758.1">
    <property type="nucleotide sequence ID" value="NZ_VIGC02000004.1"/>
</dbReference>
<dbReference type="EMBL" id="VIGC01000004">
    <property type="protein sequence ID" value="TQE97162.1"/>
    <property type="molecule type" value="Genomic_DNA"/>
</dbReference>
<organism evidence="1 2">
    <name type="scientific">Litorilinea aerophila</name>
    <dbReference type="NCBI Taxonomy" id="1204385"/>
    <lineage>
        <taxon>Bacteria</taxon>
        <taxon>Bacillati</taxon>
        <taxon>Chloroflexota</taxon>
        <taxon>Caldilineae</taxon>
        <taxon>Caldilineales</taxon>
        <taxon>Caldilineaceae</taxon>
        <taxon>Litorilinea</taxon>
    </lineage>
</organism>
<reference evidence="1 2" key="1">
    <citation type="submission" date="2019-06" db="EMBL/GenBank/DDBJ databases">
        <title>Genome sequence of Litorilinea aerophila BAA-2444.</title>
        <authorList>
            <person name="Maclea K.S."/>
            <person name="Maurais E.G."/>
            <person name="Iannazzi L.C."/>
        </authorList>
    </citation>
    <scope>NUCLEOTIDE SEQUENCE [LARGE SCALE GENOMIC DNA]</scope>
    <source>
        <strain evidence="1 2">ATCC BAA-2444</strain>
    </source>
</reference>
<name>A0A540VKC1_9CHLR</name>
<sequence>MAIYRSGLSGFGMEITVVGHGGAAAWSPLSQETHASLRQHHGSHSAALPLAHRRISAGIFWGWGRRETLFANRFANRESAGRQRQTFGKMI</sequence>
<dbReference type="InParanoid" id="A0A540VKC1"/>
<dbReference type="AlphaFoldDB" id="A0A540VKC1"/>
<dbReference type="Proteomes" id="UP000317371">
    <property type="component" value="Unassembled WGS sequence"/>
</dbReference>
<gene>
    <name evidence="1" type="ORF">FKZ61_03830</name>
</gene>
<accession>A0A540VKC1</accession>